<dbReference type="SUPFAM" id="SSF51735">
    <property type="entry name" value="NAD(P)-binding Rossmann-fold domains"/>
    <property type="match status" value="1"/>
</dbReference>
<evidence type="ECO:0000259" key="3">
    <source>
        <dbReference type="Pfam" id="PF01232"/>
    </source>
</evidence>
<evidence type="ECO:0000256" key="1">
    <source>
        <dbReference type="ARBA" id="ARBA00023002"/>
    </source>
</evidence>
<organism evidence="5 6">
    <name type="scientific">Pedobacter soli</name>
    <dbReference type="NCBI Taxonomy" id="390242"/>
    <lineage>
        <taxon>Bacteria</taxon>
        <taxon>Pseudomonadati</taxon>
        <taxon>Bacteroidota</taxon>
        <taxon>Sphingobacteriia</taxon>
        <taxon>Sphingobacteriales</taxon>
        <taxon>Sphingobacteriaceae</taxon>
        <taxon>Pedobacter</taxon>
    </lineage>
</organism>
<dbReference type="SUPFAM" id="SSF48179">
    <property type="entry name" value="6-phosphogluconate dehydrogenase C-terminal domain-like"/>
    <property type="match status" value="1"/>
</dbReference>
<evidence type="ECO:0000256" key="2">
    <source>
        <dbReference type="ARBA" id="ARBA00023027"/>
    </source>
</evidence>
<feature type="domain" description="Mannitol dehydrogenase C-terminal" evidence="4">
    <location>
        <begin position="308"/>
        <end position="504"/>
    </location>
</feature>
<protein>
    <submittedName>
        <fullName evidence="5">Tagaturonate reductase</fullName>
    </submittedName>
</protein>
<dbReference type="InterPro" id="IPR013131">
    <property type="entry name" value="Mannitol_DH_N"/>
</dbReference>
<gene>
    <name evidence="5" type="ORF">SAMN04488024_103133</name>
</gene>
<evidence type="ECO:0000313" key="6">
    <source>
        <dbReference type="Proteomes" id="UP000199455"/>
    </source>
</evidence>
<dbReference type="PANTHER" id="PTHR30524">
    <property type="entry name" value="MANNITOL-1-PHOSPHATE 5-DEHYDROGENASE"/>
    <property type="match status" value="1"/>
</dbReference>
<keyword evidence="2" id="KW-0520">NAD</keyword>
<accession>A0A1G6PRP3</accession>
<dbReference type="GO" id="GO:0005829">
    <property type="term" value="C:cytosol"/>
    <property type="evidence" value="ECO:0007669"/>
    <property type="project" value="TreeGrafter"/>
</dbReference>
<dbReference type="PANTHER" id="PTHR30524:SF0">
    <property type="entry name" value="ALTRONATE OXIDOREDUCTASE-RELATED"/>
    <property type="match status" value="1"/>
</dbReference>
<dbReference type="GO" id="GO:0008926">
    <property type="term" value="F:mannitol-1-phosphate 5-dehydrogenase activity"/>
    <property type="evidence" value="ECO:0007669"/>
    <property type="project" value="TreeGrafter"/>
</dbReference>
<dbReference type="AlphaFoldDB" id="A0A1G6PRP3"/>
<evidence type="ECO:0000259" key="4">
    <source>
        <dbReference type="Pfam" id="PF08125"/>
    </source>
</evidence>
<feature type="domain" description="Mannitol dehydrogenase N-terminal" evidence="3">
    <location>
        <begin position="51"/>
        <end position="288"/>
    </location>
</feature>
<dbReference type="EMBL" id="FMZH01000003">
    <property type="protein sequence ID" value="SDC82708.1"/>
    <property type="molecule type" value="Genomic_DNA"/>
</dbReference>
<evidence type="ECO:0000313" key="5">
    <source>
        <dbReference type="EMBL" id="SDC82708.1"/>
    </source>
</evidence>
<sequence>MGGHHYRFKIASFLAMTEIGRPMILNKENLNSISSEKVTKPTAEILALPEKVIQFGTGVLLRGLPDYFIDKANHQGIFNGRVLVVKSTSKGGADAFSQQDNLYTLCVKGIEDGVNVAENTINSSISRVLSASQDWAEILKAANQPEMQVVISNTTEVGIVKSEDKITDNPPQSYPGKLLAFLHERYKAFNGSAESGMVIVPTELISDNADKLKEIVLNLAIQNKLGWDFENWLKTANHFCKTLVDRIVPGKLPAAEQKAIENELGYEDELMIMAEPFRLWAIESSSEKVKDILSFAKADKGIFIVPSIDKFKELKLRLLNGTHTISCGLAILAGFNTVKEAMANEEFSAHVLKLMQDEIAPAVVNEDITYDEALAFAKSVIDRFSNPALEHKWQAITLNYTSKLQMRNMPLIRRYYALKNEVPQLTALGVAAYILFMNVAKEGDVFVANVAGKTYPIDDEFAGILYEYWKNPETVVDSTLGDRRLWDKNLNNYPGFNAAVKSYVDLLQNKGAKETLGNLHSERTI</sequence>
<keyword evidence="1" id="KW-0560">Oxidoreductase</keyword>
<dbReference type="NCBIfam" id="NF002969">
    <property type="entry name" value="PRK03643.1"/>
    <property type="match status" value="1"/>
</dbReference>
<dbReference type="STRING" id="390242.SAMN04488024_103133"/>
<dbReference type="Pfam" id="PF08125">
    <property type="entry name" value="Mannitol_dh_C"/>
    <property type="match status" value="1"/>
</dbReference>
<dbReference type="InterPro" id="IPR013118">
    <property type="entry name" value="Mannitol_DH_C"/>
</dbReference>
<dbReference type="InterPro" id="IPR013328">
    <property type="entry name" value="6PGD_dom2"/>
</dbReference>
<reference evidence="6" key="1">
    <citation type="submission" date="2016-10" db="EMBL/GenBank/DDBJ databases">
        <authorList>
            <person name="Varghese N."/>
            <person name="Submissions S."/>
        </authorList>
    </citation>
    <scope>NUCLEOTIDE SEQUENCE [LARGE SCALE GENOMIC DNA]</scope>
    <source>
        <strain evidence="6">DSM 18609</strain>
    </source>
</reference>
<dbReference type="InterPro" id="IPR036291">
    <property type="entry name" value="NAD(P)-bd_dom_sf"/>
</dbReference>
<dbReference type="Proteomes" id="UP000199455">
    <property type="component" value="Unassembled WGS sequence"/>
</dbReference>
<dbReference type="InterPro" id="IPR008927">
    <property type="entry name" value="6-PGluconate_DH-like_C_sf"/>
</dbReference>
<name>A0A1G6PRP3_9SPHI</name>
<proteinExistence type="predicted"/>
<dbReference type="Gene3D" id="3.40.50.720">
    <property type="entry name" value="NAD(P)-binding Rossmann-like Domain"/>
    <property type="match status" value="1"/>
</dbReference>
<dbReference type="Gene3D" id="1.10.1040.10">
    <property type="entry name" value="N-(1-d-carboxylethyl)-l-norvaline Dehydrogenase, domain 2"/>
    <property type="match status" value="1"/>
</dbReference>
<dbReference type="GO" id="GO:0019592">
    <property type="term" value="P:mannitol catabolic process"/>
    <property type="evidence" value="ECO:0007669"/>
    <property type="project" value="TreeGrafter"/>
</dbReference>
<keyword evidence="6" id="KW-1185">Reference proteome</keyword>
<dbReference type="Pfam" id="PF01232">
    <property type="entry name" value="Mannitol_dh"/>
    <property type="match status" value="1"/>
</dbReference>